<comment type="caution">
    <text evidence="2">The sequence shown here is derived from an EMBL/GenBank/DDBJ whole genome shotgun (WGS) entry which is preliminary data.</text>
</comment>
<reference evidence="2 3" key="1">
    <citation type="submission" date="2020-04" db="EMBL/GenBank/DDBJ databases">
        <title>Flammeovirgaceae bacterium KN852 isolated from deep sea.</title>
        <authorList>
            <person name="Zhang D.-C."/>
        </authorList>
    </citation>
    <scope>NUCLEOTIDE SEQUENCE [LARGE SCALE GENOMIC DNA]</scope>
    <source>
        <strain evidence="2 3">KN852</strain>
    </source>
</reference>
<accession>A0A848J8L9</accession>
<proteinExistence type="predicted"/>
<evidence type="ECO:0000313" key="3">
    <source>
        <dbReference type="Proteomes" id="UP000559010"/>
    </source>
</evidence>
<dbReference type="InterPro" id="IPR025369">
    <property type="entry name" value="DUF4274"/>
</dbReference>
<gene>
    <name evidence="2" type="ORF">HH304_20360</name>
</gene>
<protein>
    <submittedName>
        <fullName evidence="2">DUF4274 domain-containing protein</fullName>
    </submittedName>
</protein>
<dbReference type="EMBL" id="JABBNU010000016">
    <property type="protein sequence ID" value="NMM50774.1"/>
    <property type="molecule type" value="Genomic_DNA"/>
</dbReference>
<keyword evidence="3" id="KW-1185">Reference proteome</keyword>
<evidence type="ECO:0000259" key="1">
    <source>
        <dbReference type="Pfam" id="PF14096"/>
    </source>
</evidence>
<evidence type="ECO:0000313" key="2">
    <source>
        <dbReference type="EMBL" id="NMM50774.1"/>
    </source>
</evidence>
<dbReference type="Proteomes" id="UP000559010">
    <property type="component" value="Unassembled WGS sequence"/>
</dbReference>
<dbReference type="AlphaFoldDB" id="A0A848J8L9"/>
<dbReference type="Pfam" id="PF14096">
    <property type="entry name" value="DUF4274"/>
    <property type="match status" value="1"/>
</dbReference>
<feature type="domain" description="DUF4274" evidence="1">
    <location>
        <begin position="47"/>
        <end position="113"/>
    </location>
</feature>
<sequence>MFRVSIALFVVMLNDKEKYLIDTFEGNNNLDNWIILLQKSTNSFFLKESAEKYNWDDGFELPTVIADNPYCDKGTALTLFWLAEGISYYTGEIEKNEYNTDWVDFCKFMGDRLINGAYKEGLVSFNPGLSKILIYKYKKAGIPEELFMPIEGKPDYNVDSSSNGN</sequence>
<name>A0A848J8L9_9BACT</name>
<organism evidence="2 3">
    <name type="scientific">Marinigracilibium pacificum</name>
    <dbReference type="NCBI Taxonomy" id="2729599"/>
    <lineage>
        <taxon>Bacteria</taxon>
        <taxon>Pseudomonadati</taxon>
        <taxon>Bacteroidota</taxon>
        <taxon>Cytophagia</taxon>
        <taxon>Cytophagales</taxon>
        <taxon>Flammeovirgaceae</taxon>
        <taxon>Marinigracilibium</taxon>
    </lineage>
</organism>